<dbReference type="GO" id="GO:0052621">
    <property type="term" value="F:diguanylate cyclase activity"/>
    <property type="evidence" value="ECO:0007669"/>
    <property type="project" value="UniProtKB-EC"/>
</dbReference>
<keyword evidence="8" id="KW-1185">Reference proteome</keyword>
<gene>
    <name evidence="7" type="ORF">EDC62_0473</name>
</gene>
<dbReference type="Pfam" id="PF00072">
    <property type="entry name" value="Response_reg"/>
    <property type="match status" value="1"/>
</dbReference>
<dbReference type="InterPro" id="IPR000160">
    <property type="entry name" value="GGDEF_dom"/>
</dbReference>
<organism evidence="7 8">
    <name type="scientific">Tibeticola sediminis</name>
    <dbReference type="NCBI Taxonomy" id="1917811"/>
    <lineage>
        <taxon>Bacteria</taxon>
        <taxon>Pseudomonadati</taxon>
        <taxon>Pseudomonadota</taxon>
        <taxon>Betaproteobacteria</taxon>
        <taxon>Burkholderiales</taxon>
        <taxon>Comamonadaceae</taxon>
        <taxon>Tibeticola</taxon>
    </lineage>
</organism>
<evidence type="ECO:0000259" key="5">
    <source>
        <dbReference type="PROSITE" id="PS50887"/>
    </source>
</evidence>
<sequence length="642" mass="69689">MTTTKAEQLRIAGQLPSPKGVALAIMEVCSRDDATLEEVARIVQTDPALSSRLLRKANAAGQGGRAVASVKDAVMRLGMNTVRLLAMSFSLVDQHACGPCPAFDYGAFWSHSLLLGVSAQELCKVVRVTTPDDLFACGLLARIGELALATIYPQEYAGVLQQKLSTEALLEAERQALHTDHLEFTAVILEDCGIPKALAEPVVFHERPEASGFREGSRPYQLLQLLVLARRMADLGCAPEAERHAKVGELMRMGGQIGLDAQAFGALFDGAVAQWHSWGELLRIPTETLPDFERLTETPPQPATPATPDAQAPLHVLVAMGDARARAAIVATLSHDLGCHVTQAGTGGEALTRALQETPDVLMLERLLPEMDGVEVCRALRATEWGRSIYVIMMVESDDPDRVEEALEAGADDYLPQPLHDRLLHARIRAARHHQQLRTAWRDDRAQLRQFMAELALSNRRLEHAAMTDLLTGLPNRRAGLQALEQAWSASTRTGQPLAALMIDIDHFKSINDRYGHAGGDVVLQSVAKTLLSAARRHDTVCRLGGEEFLLVCHDADLRAAILAARRVQQTVRSHPPQFDGKTVPISVSIGIAVREPQMADADALIRAADQALYAAKHDGRDRIFVSAAGKVLGVPSAHNAP</sequence>
<dbReference type="SUPFAM" id="SSF52172">
    <property type="entry name" value="CheY-like"/>
    <property type="match status" value="1"/>
</dbReference>
<dbReference type="GO" id="GO:0043709">
    <property type="term" value="P:cell adhesion involved in single-species biofilm formation"/>
    <property type="evidence" value="ECO:0007669"/>
    <property type="project" value="TreeGrafter"/>
</dbReference>
<dbReference type="Gene3D" id="3.30.70.270">
    <property type="match status" value="1"/>
</dbReference>
<dbReference type="Pfam" id="PF00990">
    <property type="entry name" value="GGDEF"/>
    <property type="match status" value="1"/>
</dbReference>
<comment type="caution">
    <text evidence="3">Lacks conserved residue(s) required for the propagation of feature annotation.</text>
</comment>
<dbReference type="PROSITE" id="PS51833">
    <property type="entry name" value="HDOD"/>
    <property type="match status" value="1"/>
</dbReference>
<dbReference type="CDD" id="cd17574">
    <property type="entry name" value="REC_OmpR"/>
    <property type="match status" value="1"/>
</dbReference>
<dbReference type="EC" id="2.7.7.65" evidence="1"/>
<dbReference type="SUPFAM" id="SSF55073">
    <property type="entry name" value="Nucleotide cyclase"/>
    <property type="match status" value="1"/>
</dbReference>
<dbReference type="InterPro" id="IPR029787">
    <property type="entry name" value="Nucleotide_cyclase"/>
</dbReference>
<dbReference type="SUPFAM" id="SSF109604">
    <property type="entry name" value="HD-domain/PDEase-like"/>
    <property type="match status" value="1"/>
</dbReference>
<evidence type="ECO:0000259" key="6">
    <source>
        <dbReference type="PROSITE" id="PS51833"/>
    </source>
</evidence>
<dbReference type="FunFam" id="3.30.70.270:FF:000001">
    <property type="entry name" value="Diguanylate cyclase domain protein"/>
    <property type="match status" value="1"/>
</dbReference>
<dbReference type="InterPro" id="IPR011006">
    <property type="entry name" value="CheY-like_superfamily"/>
</dbReference>
<evidence type="ECO:0000259" key="4">
    <source>
        <dbReference type="PROSITE" id="PS50110"/>
    </source>
</evidence>
<comment type="catalytic activity">
    <reaction evidence="2">
        <text>2 GTP = 3',3'-c-di-GMP + 2 diphosphate</text>
        <dbReference type="Rhea" id="RHEA:24898"/>
        <dbReference type="ChEBI" id="CHEBI:33019"/>
        <dbReference type="ChEBI" id="CHEBI:37565"/>
        <dbReference type="ChEBI" id="CHEBI:58805"/>
        <dbReference type="EC" id="2.7.7.65"/>
    </reaction>
</comment>
<feature type="domain" description="HDOD" evidence="6">
    <location>
        <begin position="15"/>
        <end position="208"/>
    </location>
</feature>
<dbReference type="InterPro" id="IPR043128">
    <property type="entry name" value="Rev_trsase/Diguanyl_cyclase"/>
</dbReference>
<name>A0A3N4VFU4_9BURK</name>
<dbReference type="GO" id="GO:1902201">
    <property type="term" value="P:negative regulation of bacterial-type flagellum-dependent cell motility"/>
    <property type="evidence" value="ECO:0007669"/>
    <property type="project" value="TreeGrafter"/>
</dbReference>
<dbReference type="CDD" id="cd01949">
    <property type="entry name" value="GGDEF"/>
    <property type="match status" value="1"/>
</dbReference>
<evidence type="ECO:0000313" key="8">
    <source>
        <dbReference type="Proteomes" id="UP000272193"/>
    </source>
</evidence>
<feature type="domain" description="GGDEF" evidence="5">
    <location>
        <begin position="496"/>
        <end position="629"/>
    </location>
</feature>
<evidence type="ECO:0000256" key="3">
    <source>
        <dbReference type="PROSITE-ProRule" id="PRU00169"/>
    </source>
</evidence>
<dbReference type="Gene3D" id="3.40.50.2300">
    <property type="match status" value="1"/>
</dbReference>
<protein>
    <recommendedName>
        <fullName evidence="1">diguanylate cyclase</fullName>
        <ecNumber evidence="1">2.7.7.65</ecNumber>
    </recommendedName>
</protein>
<reference evidence="7 8" key="1">
    <citation type="submission" date="2018-11" db="EMBL/GenBank/DDBJ databases">
        <title>Genomic Encyclopedia of Type Strains, Phase IV (KMG-IV): sequencing the most valuable type-strain genomes for metagenomic binning, comparative biology and taxonomic classification.</title>
        <authorList>
            <person name="Goeker M."/>
        </authorList>
    </citation>
    <scope>NUCLEOTIDE SEQUENCE [LARGE SCALE GENOMIC DNA]</scope>
    <source>
        <strain evidence="7 8">DSM 101684</strain>
    </source>
</reference>
<dbReference type="EMBL" id="RKQL01000001">
    <property type="protein sequence ID" value="RPE72770.1"/>
    <property type="molecule type" value="Genomic_DNA"/>
</dbReference>
<dbReference type="Pfam" id="PF08668">
    <property type="entry name" value="HDOD"/>
    <property type="match status" value="1"/>
</dbReference>
<dbReference type="InterPro" id="IPR050469">
    <property type="entry name" value="Diguanylate_Cyclase"/>
</dbReference>
<evidence type="ECO:0000256" key="2">
    <source>
        <dbReference type="ARBA" id="ARBA00034247"/>
    </source>
</evidence>
<feature type="domain" description="Response regulatory" evidence="4">
    <location>
        <begin position="315"/>
        <end position="432"/>
    </location>
</feature>
<evidence type="ECO:0000256" key="1">
    <source>
        <dbReference type="ARBA" id="ARBA00012528"/>
    </source>
</evidence>
<dbReference type="Proteomes" id="UP000272193">
    <property type="component" value="Unassembled WGS sequence"/>
</dbReference>
<dbReference type="PROSITE" id="PS50887">
    <property type="entry name" value="GGDEF"/>
    <property type="match status" value="1"/>
</dbReference>
<dbReference type="SMART" id="SM00448">
    <property type="entry name" value="REC"/>
    <property type="match status" value="1"/>
</dbReference>
<accession>A0A3N4VFU4</accession>
<dbReference type="GO" id="GO:0005886">
    <property type="term" value="C:plasma membrane"/>
    <property type="evidence" value="ECO:0007669"/>
    <property type="project" value="TreeGrafter"/>
</dbReference>
<dbReference type="SMART" id="SM00267">
    <property type="entry name" value="GGDEF"/>
    <property type="match status" value="1"/>
</dbReference>
<proteinExistence type="predicted"/>
<dbReference type="GO" id="GO:0000160">
    <property type="term" value="P:phosphorelay signal transduction system"/>
    <property type="evidence" value="ECO:0007669"/>
    <property type="project" value="InterPro"/>
</dbReference>
<dbReference type="PROSITE" id="PS50110">
    <property type="entry name" value="RESPONSE_REGULATORY"/>
    <property type="match status" value="1"/>
</dbReference>
<dbReference type="NCBIfam" id="TIGR00254">
    <property type="entry name" value="GGDEF"/>
    <property type="match status" value="1"/>
</dbReference>
<comment type="caution">
    <text evidence="7">The sequence shown here is derived from an EMBL/GenBank/DDBJ whole genome shotgun (WGS) entry which is preliminary data.</text>
</comment>
<dbReference type="OrthoDB" id="9797768at2"/>
<evidence type="ECO:0000313" key="7">
    <source>
        <dbReference type="EMBL" id="RPE72770.1"/>
    </source>
</evidence>
<dbReference type="InterPro" id="IPR001789">
    <property type="entry name" value="Sig_transdc_resp-reg_receiver"/>
</dbReference>
<dbReference type="Gene3D" id="1.10.3210.10">
    <property type="entry name" value="Hypothetical protein af1432"/>
    <property type="match status" value="1"/>
</dbReference>
<dbReference type="PANTHER" id="PTHR45138:SF9">
    <property type="entry name" value="DIGUANYLATE CYCLASE DGCM-RELATED"/>
    <property type="match status" value="1"/>
</dbReference>
<dbReference type="AlphaFoldDB" id="A0A3N4VFU4"/>
<dbReference type="PANTHER" id="PTHR45138">
    <property type="entry name" value="REGULATORY COMPONENTS OF SENSORY TRANSDUCTION SYSTEM"/>
    <property type="match status" value="1"/>
</dbReference>
<dbReference type="RefSeq" id="WP_124220052.1">
    <property type="nucleotide sequence ID" value="NZ_RKQL01000001.1"/>
</dbReference>
<dbReference type="InterPro" id="IPR013976">
    <property type="entry name" value="HDOD"/>
</dbReference>